<proteinExistence type="predicted"/>
<organism evidence="1 2">
    <name type="scientific">Antrodiella citrinella</name>
    <dbReference type="NCBI Taxonomy" id="2447956"/>
    <lineage>
        <taxon>Eukaryota</taxon>
        <taxon>Fungi</taxon>
        <taxon>Dikarya</taxon>
        <taxon>Basidiomycota</taxon>
        <taxon>Agaricomycotina</taxon>
        <taxon>Agaricomycetes</taxon>
        <taxon>Polyporales</taxon>
        <taxon>Steccherinaceae</taxon>
        <taxon>Antrodiella</taxon>
    </lineage>
</organism>
<evidence type="ECO:0000313" key="2">
    <source>
        <dbReference type="Proteomes" id="UP000308730"/>
    </source>
</evidence>
<protein>
    <submittedName>
        <fullName evidence="1">Uncharacterized protein</fullName>
    </submittedName>
</protein>
<evidence type="ECO:0000313" key="1">
    <source>
        <dbReference type="EMBL" id="THH26929.1"/>
    </source>
</evidence>
<comment type="caution">
    <text evidence="1">The sequence shown here is derived from an EMBL/GenBank/DDBJ whole genome shotgun (WGS) entry which is preliminary data.</text>
</comment>
<reference evidence="1 2" key="1">
    <citation type="submission" date="2019-02" db="EMBL/GenBank/DDBJ databases">
        <title>Genome sequencing of the rare red list fungi Antrodiella citrinella (Flaviporus citrinellus).</title>
        <authorList>
            <person name="Buettner E."/>
            <person name="Kellner H."/>
        </authorList>
    </citation>
    <scope>NUCLEOTIDE SEQUENCE [LARGE SCALE GENOMIC DNA]</scope>
    <source>
        <strain evidence="1 2">DSM 108506</strain>
    </source>
</reference>
<sequence>MTTLDLQRVDANDFWSKSVEAYPELTDVVNVVANAGSFRAYASNGKFTFTIGSIYGSGNCAAWISGAASAQGGYIPNVFPKTGTFDIHFNLQDVTIRFLSTNQTIIFTWWSQCTQAGLVPPGNFRGSCVRMDV</sequence>
<accession>A0A4S4MM97</accession>
<dbReference type="Proteomes" id="UP000308730">
    <property type="component" value="Unassembled WGS sequence"/>
</dbReference>
<keyword evidence="2" id="KW-1185">Reference proteome</keyword>
<name>A0A4S4MM97_9APHY</name>
<dbReference type="EMBL" id="SGPM01000296">
    <property type="protein sequence ID" value="THH26929.1"/>
    <property type="molecule type" value="Genomic_DNA"/>
</dbReference>
<dbReference type="AlphaFoldDB" id="A0A4S4MM97"/>
<gene>
    <name evidence="1" type="ORF">EUX98_g7259</name>
</gene>